<dbReference type="GO" id="GO:0032259">
    <property type="term" value="P:methylation"/>
    <property type="evidence" value="ECO:0007669"/>
    <property type="project" value="UniProtKB-KW"/>
</dbReference>
<dbReference type="CDD" id="cd02068">
    <property type="entry name" value="radical_SAM_B12_BD"/>
    <property type="match status" value="1"/>
</dbReference>
<keyword evidence="5" id="KW-0479">Metal-binding</keyword>
<dbReference type="PANTHER" id="PTHR43409:SF7">
    <property type="entry name" value="BLL1977 PROTEIN"/>
    <property type="match status" value="1"/>
</dbReference>
<reference evidence="10" key="1">
    <citation type="submission" date="2018-06" db="EMBL/GenBank/DDBJ databases">
        <authorList>
            <person name="Zhirakovskaya E."/>
        </authorList>
    </citation>
    <scope>NUCLEOTIDE SEQUENCE</scope>
</reference>
<dbReference type="Pfam" id="PF04055">
    <property type="entry name" value="Radical_SAM"/>
    <property type="match status" value="1"/>
</dbReference>
<dbReference type="GO" id="GO:0005829">
    <property type="term" value="C:cytosol"/>
    <property type="evidence" value="ECO:0007669"/>
    <property type="project" value="TreeGrafter"/>
</dbReference>
<feature type="domain" description="B12-binding" evidence="8">
    <location>
        <begin position="1"/>
        <end position="138"/>
    </location>
</feature>
<evidence type="ECO:0000256" key="3">
    <source>
        <dbReference type="ARBA" id="ARBA00022679"/>
    </source>
</evidence>
<dbReference type="InterPro" id="IPR051198">
    <property type="entry name" value="BchE-like"/>
</dbReference>
<feature type="domain" description="Radical SAM core" evidence="9">
    <location>
        <begin position="161"/>
        <end position="384"/>
    </location>
</feature>
<comment type="cofactor">
    <cofactor evidence="1">
        <name>[4Fe-4S] cluster</name>
        <dbReference type="ChEBI" id="CHEBI:49883"/>
    </cofactor>
</comment>
<dbReference type="SMART" id="SM00729">
    <property type="entry name" value="Elp3"/>
    <property type="match status" value="1"/>
</dbReference>
<gene>
    <name evidence="10" type="ORF">MNBD_DELTA01-677</name>
</gene>
<evidence type="ECO:0000256" key="5">
    <source>
        <dbReference type="ARBA" id="ARBA00022723"/>
    </source>
</evidence>
<dbReference type="CDD" id="cd01335">
    <property type="entry name" value="Radical_SAM"/>
    <property type="match status" value="1"/>
</dbReference>
<dbReference type="InterPro" id="IPR023404">
    <property type="entry name" value="rSAM_horseshoe"/>
</dbReference>
<dbReference type="InterPro" id="IPR006638">
    <property type="entry name" value="Elp3/MiaA/NifB-like_rSAM"/>
</dbReference>
<dbReference type="SFLD" id="SFLDG01123">
    <property type="entry name" value="methyltransferase_(Class_B)"/>
    <property type="match status" value="1"/>
</dbReference>
<dbReference type="GO" id="GO:0051539">
    <property type="term" value="F:4 iron, 4 sulfur cluster binding"/>
    <property type="evidence" value="ECO:0007669"/>
    <property type="project" value="UniProtKB-KW"/>
</dbReference>
<protein>
    <submittedName>
        <fullName evidence="10">BchE/P-methylase family protein</fullName>
    </submittedName>
</protein>
<dbReference type="SFLD" id="SFLDS00029">
    <property type="entry name" value="Radical_SAM"/>
    <property type="match status" value="1"/>
</dbReference>
<evidence type="ECO:0000256" key="1">
    <source>
        <dbReference type="ARBA" id="ARBA00001966"/>
    </source>
</evidence>
<dbReference type="Pfam" id="PF02310">
    <property type="entry name" value="B12-binding"/>
    <property type="match status" value="1"/>
</dbReference>
<proteinExistence type="predicted"/>
<evidence type="ECO:0000256" key="2">
    <source>
        <dbReference type="ARBA" id="ARBA00022603"/>
    </source>
</evidence>
<dbReference type="PROSITE" id="PS51918">
    <property type="entry name" value="RADICAL_SAM"/>
    <property type="match status" value="1"/>
</dbReference>
<dbReference type="Gene3D" id="3.40.50.280">
    <property type="entry name" value="Cobalamin-binding domain"/>
    <property type="match status" value="1"/>
</dbReference>
<evidence type="ECO:0000313" key="10">
    <source>
        <dbReference type="EMBL" id="VAV83022.1"/>
    </source>
</evidence>
<organism evidence="10">
    <name type="scientific">hydrothermal vent metagenome</name>
    <dbReference type="NCBI Taxonomy" id="652676"/>
    <lineage>
        <taxon>unclassified sequences</taxon>
        <taxon>metagenomes</taxon>
        <taxon>ecological metagenomes</taxon>
    </lineage>
</organism>
<dbReference type="EMBL" id="UOEA01000034">
    <property type="protein sequence ID" value="VAV83022.1"/>
    <property type="molecule type" value="Genomic_DNA"/>
</dbReference>
<dbReference type="SFLD" id="SFLDG01082">
    <property type="entry name" value="B12-binding_domain_containing"/>
    <property type="match status" value="1"/>
</dbReference>
<evidence type="ECO:0000259" key="9">
    <source>
        <dbReference type="PROSITE" id="PS51918"/>
    </source>
</evidence>
<evidence type="ECO:0000256" key="4">
    <source>
        <dbReference type="ARBA" id="ARBA00022691"/>
    </source>
</evidence>
<evidence type="ECO:0000259" key="8">
    <source>
        <dbReference type="PROSITE" id="PS51332"/>
    </source>
</evidence>
<evidence type="ECO:0000256" key="7">
    <source>
        <dbReference type="ARBA" id="ARBA00023014"/>
    </source>
</evidence>
<keyword evidence="2 10" id="KW-0489">Methyltransferase</keyword>
<keyword evidence="7" id="KW-0411">Iron-sulfur</keyword>
<dbReference type="InterPro" id="IPR058240">
    <property type="entry name" value="rSAM_sf"/>
</dbReference>
<dbReference type="SUPFAM" id="SSF102114">
    <property type="entry name" value="Radical SAM enzymes"/>
    <property type="match status" value="1"/>
</dbReference>
<accession>A0A3B0QS01</accession>
<keyword evidence="4" id="KW-0949">S-adenosyl-L-methionine</keyword>
<dbReference type="GO" id="GO:0031419">
    <property type="term" value="F:cobalamin binding"/>
    <property type="evidence" value="ECO:0007669"/>
    <property type="project" value="InterPro"/>
</dbReference>
<dbReference type="InterPro" id="IPR007197">
    <property type="entry name" value="rSAM"/>
</dbReference>
<dbReference type="Gene3D" id="3.80.30.20">
    <property type="entry name" value="tm_1862 like domain"/>
    <property type="match status" value="1"/>
</dbReference>
<keyword evidence="6" id="KW-0408">Iron</keyword>
<dbReference type="InterPro" id="IPR034466">
    <property type="entry name" value="Methyltransferase_Class_B"/>
</dbReference>
<sequence length="456" mass="51349">MNAKKRKLLLILPRGDRSYFGKVSSTGKAGFIRLGLPTIAALTPDDWDVEIHDCRVSPANFDQKVDVVGITGFTNEIPYAYSVADGFRAKGVTVIMGGVHVSALPDEALQHADAVVIGEAEAVWEPLLRDYEKGELKERYKAKELPKMGGWPIPRRDLLDRNMYVSGFNSMQATRGCPFDCDYCAVTAFFGKQFRTRPIDEVLAEIEKFDTKHFFFLDDNITGQPAYAKELFKRLKPMKRTWGSQTSIVMAKDKEMLDLYAGCGGKYAFIGFESLSKETLKNVNKSWNSPDSFPVAIQKIHDAGINIIASFVFGLDGDDPSVFESTFEFVMKNNIAAAQYHILTPLPGTVLYNQFKKDERITDTDWAKYHTGEVVFKPKGMTPDELLEGFHWIYHKTYSIKNIAKRCLRNTTGLPFRIAANVSYRKKAKRMPPVGPEYRGMTSADYFEAKAKGLVK</sequence>
<dbReference type="PANTHER" id="PTHR43409">
    <property type="entry name" value="ANAEROBIC MAGNESIUM-PROTOPORPHYRIN IX MONOMETHYL ESTER CYCLASE-RELATED"/>
    <property type="match status" value="1"/>
</dbReference>
<dbReference type="PROSITE" id="PS51332">
    <property type="entry name" value="B12_BINDING"/>
    <property type="match status" value="1"/>
</dbReference>
<dbReference type="GO" id="GO:0046872">
    <property type="term" value="F:metal ion binding"/>
    <property type="evidence" value="ECO:0007669"/>
    <property type="project" value="UniProtKB-KW"/>
</dbReference>
<dbReference type="InterPro" id="IPR006158">
    <property type="entry name" value="Cobalamin-bd"/>
</dbReference>
<evidence type="ECO:0000256" key="6">
    <source>
        <dbReference type="ARBA" id="ARBA00023004"/>
    </source>
</evidence>
<dbReference type="AlphaFoldDB" id="A0A3B0QS01"/>
<name>A0A3B0QS01_9ZZZZ</name>
<keyword evidence="3" id="KW-0808">Transferase</keyword>
<dbReference type="GO" id="GO:0008168">
    <property type="term" value="F:methyltransferase activity"/>
    <property type="evidence" value="ECO:0007669"/>
    <property type="project" value="UniProtKB-KW"/>
</dbReference>